<name>A0A0F7ZVA4_9HYPO</name>
<evidence type="ECO:0000313" key="2">
    <source>
        <dbReference type="EMBL" id="KJZ76268.1"/>
    </source>
</evidence>
<sequence>MRPFFQGQRTWIRFLHHGLACASQSVRPVQTAVTPASGSVTEWFQLQAFHPKKPLRIDSHQWGISAQLKCLHKWFDSRDREAIALSTYFRCFQDWPFPYELTTTSPNAPDTVNAFTKWLESQSDTSDRALASTLDLLPTQGKEQTFHQLHAPLRLLIKALQFNRVQKEAGTGLTIELYIAQSLLEDLPQPLKDDVPVPQVVKCSGRGDVYSSSIWMGTEPTYTPLHRDPNPNLFFQLHGTKVVRLMPPAQGQRLYMEVQHKLGRTGNSRIRTTDMMEGSERNLMHEAVWSKDSQHPETQEAELHAGQALFIPEGFWHSVRSKGSEGGLNASVNWWFR</sequence>
<dbReference type="AlphaFoldDB" id="A0A0F7ZVA4"/>
<keyword evidence="3" id="KW-1185">Reference proteome</keyword>
<feature type="domain" description="JmjC" evidence="1">
    <location>
        <begin position="168"/>
        <end position="337"/>
    </location>
</feature>
<accession>A0A0F7ZVA4</accession>
<dbReference type="InterPro" id="IPR003347">
    <property type="entry name" value="JmjC_dom"/>
</dbReference>
<dbReference type="PROSITE" id="PS51184">
    <property type="entry name" value="JMJC"/>
    <property type="match status" value="1"/>
</dbReference>
<organism evidence="2 3">
    <name type="scientific">Hirsutella minnesotensis 3608</name>
    <dbReference type="NCBI Taxonomy" id="1043627"/>
    <lineage>
        <taxon>Eukaryota</taxon>
        <taxon>Fungi</taxon>
        <taxon>Dikarya</taxon>
        <taxon>Ascomycota</taxon>
        <taxon>Pezizomycotina</taxon>
        <taxon>Sordariomycetes</taxon>
        <taxon>Hypocreomycetidae</taxon>
        <taxon>Hypocreales</taxon>
        <taxon>Ophiocordycipitaceae</taxon>
        <taxon>Hirsutella</taxon>
    </lineage>
</organism>
<protein>
    <recommendedName>
        <fullName evidence="1">JmjC domain-containing protein</fullName>
    </recommendedName>
</protein>
<dbReference type="EMBL" id="KQ030512">
    <property type="protein sequence ID" value="KJZ76268.1"/>
    <property type="molecule type" value="Genomic_DNA"/>
</dbReference>
<dbReference type="SMART" id="SM00558">
    <property type="entry name" value="JmjC"/>
    <property type="match status" value="1"/>
</dbReference>
<dbReference type="Pfam" id="PF13621">
    <property type="entry name" value="Cupin_8"/>
    <property type="match status" value="1"/>
</dbReference>
<dbReference type="InterPro" id="IPR041667">
    <property type="entry name" value="Cupin_8"/>
</dbReference>
<evidence type="ECO:0000313" key="3">
    <source>
        <dbReference type="Proteomes" id="UP000054481"/>
    </source>
</evidence>
<dbReference type="PANTHER" id="PTHR12461">
    <property type="entry name" value="HYPOXIA-INDUCIBLE FACTOR 1 ALPHA INHIBITOR-RELATED"/>
    <property type="match status" value="1"/>
</dbReference>
<gene>
    <name evidence="2" type="ORF">HIM_04350</name>
</gene>
<evidence type="ECO:0000259" key="1">
    <source>
        <dbReference type="PROSITE" id="PS51184"/>
    </source>
</evidence>
<dbReference type="Proteomes" id="UP000054481">
    <property type="component" value="Unassembled WGS sequence"/>
</dbReference>
<dbReference type="Gene3D" id="2.60.120.650">
    <property type="entry name" value="Cupin"/>
    <property type="match status" value="1"/>
</dbReference>
<dbReference type="PANTHER" id="PTHR12461:SF105">
    <property type="entry name" value="HYPOXIA-INDUCIBLE FACTOR 1-ALPHA INHIBITOR"/>
    <property type="match status" value="1"/>
</dbReference>
<proteinExistence type="predicted"/>
<dbReference type="SUPFAM" id="SSF51197">
    <property type="entry name" value="Clavaminate synthase-like"/>
    <property type="match status" value="1"/>
</dbReference>
<dbReference type="OrthoDB" id="4920684at2759"/>
<reference evidence="2 3" key="1">
    <citation type="journal article" date="2014" name="Genome Biol. Evol.">
        <title>Comparative genomics and transcriptomics analyses reveal divergent lifestyle features of nematode endoparasitic fungus Hirsutella minnesotensis.</title>
        <authorList>
            <person name="Lai Y."/>
            <person name="Liu K."/>
            <person name="Zhang X."/>
            <person name="Zhang X."/>
            <person name="Li K."/>
            <person name="Wang N."/>
            <person name="Shu C."/>
            <person name="Wu Y."/>
            <person name="Wang C."/>
            <person name="Bushley K.E."/>
            <person name="Xiang M."/>
            <person name="Liu X."/>
        </authorList>
    </citation>
    <scope>NUCLEOTIDE SEQUENCE [LARGE SCALE GENOMIC DNA]</scope>
    <source>
        <strain evidence="2 3">3608</strain>
    </source>
</reference>